<evidence type="ECO:0000313" key="2">
    <source>
        <dbReference type="EMBL" id="KAF2837254.1"/>
    </source>
</evidence>
<accession>A0A9P4VR73</accession>
<feature type="chain" id="PRO_5040261455" description="Secreted protein" evidence="1">
    <location>
        <begin position="22"/>
        <end position="88"/>
    </location>
</feature>
<dbReference type="EMBL" id="MU006100">
    <property type="protein sequence ID" value="KAF2837254.1"/>
    <property type="molecule type" value="Genomic_DNA"/>
</dbReference>
<gene>
    <name evidence="2" type="ORF">M501DRAFT_995817</name>
</gene>
<comment type="caution">
    <text evidence="2">The sequence shown here is derived from an EMBL/GenBank/DDBJ whole genome shotgun (WGS) entry which is preliminary data.</text>
</comment>
<evidence type="ECO:0000256" key="1">
    <source>
        <dbReference type="SAM" id="SignalP"/>
    </source>
</evidence>
<name>A0A9P4VR73_9PEZI</name>
<feature type="signal peptide" evidence="1">
    <location>
        <begin position="1"/>
        <end position="21"/>
    </location>
</feature>
<evidence type="ECO:0000313" key="3">
    <source>
        <dbReference type="Proteomes" id="UP000799429"/>
    </source>
</evidence>
<keyword evidence="1" id="KW-0732">Signal</keyword>
<reference evidence="2" key="1">
    <citation type="journal article" date="2020" name="Stud. Mycol.">
        <title>101 Dothideomycetes genomes: a test case for predicting lifestyles and emergence of pathogens.</title>
        <authorList>
            <person name="Haridas S."/>
            <person name="Albert R."/>
            <person name="Binder M."/>
            <person name="Bloem J."/>
            <person name="Labutti K."/>
            <person name="Salamov A."/>
            <person name="Andreopoulos B."/>
            <person name="Baker S."/>
            <person name="Barry K."/>
            <person name="Bills G."/>
            <person name="Bluhm B."/>
            <person name="Cannon C."/>
            <person name="Castanera R."/>
            <person name="Culley D."/>
            <person name="Daum C."/>
            <person name="Ezra D."/>
            <person name="Gonzalez J."/>
            <person name="Henrissat B."/>
            <person name="Kuo A."/>
            <person name="Liang C."/>
            <person name="Lipzen A."/>
            <person name="Lutzoni F."/>
            <person name="Magnuson J."/>
            <person name="Mondo S."/>
            <person name="Nolan M."/>
            <person name="Ohm R."/>
            <person name="Pangilinan J."/>
            <person name="Park H.-J."/>
            <person name="Ramirez L."/>
            <person name="Alfaro M."/>
            <person name="Sun H."/>
            <person name="Tritt A."/>
            <person name="Yoshinaga Y."/>
            <person name="Zwiers L.-H."/>
            <person name="Turgeon B."/>
            <person name="Goodwin S."/>
            <person name="Spatafora J."/>
            <person name="Crous P."/>
            <person name="Grigoriev I."/>
        </authorList>
    </citation>
    <scope>NUCLEOTIDE SEQUENCE</scope>
    <source>
        <strain evidence="2">CBS 101060</strain>
    </source>
</reference>
<evidence type="ECO:0008006" key="4">
    <source>
        <dbReference type="Google" id="ProtNLM"/>
    </source>
</evidence>
<sequence length="88" mass="9717">MIRGSLHFGVLVLVGGLLISSKDMEVIGVCFESDASVMSQHHQNNSRQATLLMTRNTEINLPMVRGDEYPQLRHLLLCASHSSGRKAL</sequence>
<proteinExistence type="predicted"/>
<protein>
    <recommendedName>
        <fullName evidence="4">Secreted protein</fullName>
    </recommendedName>
</protein>
<organism evidence="2 3">
    <name type="scientific">Patellaria atrata CBS 101060</name>
    <dbReference type="NCBI Taxonomy" id="1346257"/>
    <lineage>
        <taxon>Eukaryota</taxon>
        <taxon>Fungi</taxon>
        <taxon>Dikarya</taxon>
        <taxon>Ascomycota</taxon>
        <taxon>Pezizomycotina</taxon>
        <taxon>Dothideomycetes</taxon>
        <taxon>Dothideomycetes incertae sedis</taxon>
        <taxon>Patellariales</taxon>
        <taxon>Patellariaceae</taxon>
        <taxon>Patellaria</taxon>
    </lineage>
</organism>
<dbReference type="AlphaFoldDB" id="A0A9P4VR73"/>
<keyword evidence="3" id="KW-1185">Reference proteome</keyword>
<dbReference type="Proteomes" id="UP000799429">
    <property type="component" value="Unassembled WGS sequence"/>
</dbReference>